<evidence type="ECO:0000313" key="1">
    <source>
        <dbReference type="EMBL" id="KAI3817432.1"/>
    </source>
</evidence>
<sequence>MSDIQLAVAHGLEPGKPSTADQNTHHHQEATPAAGGGGMMGSLRWIELQLVAFVMVFSAIDLVPLFDLVFTAITTAYLLLLSRLAFPGAAIIMDAIIMPVLTFMKVPTKSSHIILRQNTAPSLHLRSGDDGCVVEGSVSVVRWKPNFRSLQQCVIRWRTRPPSSIGQRLYLRFIRTEMGTLFSSHTNFIKGWDDI</sequence>
<keyword evidence="2" id="KW-1185">Reference proteome</keyword>
<evidence type="ECO:0000313" key="2">
    <source>
        <dbReference type="Proteomes" id="UP001056120"/>
    </source>
</evidence>
<name>A0ACB9JAP9_9ASTR</name>
<protein>
    <submittedName>
        <fullName evidence="1">Uncharacterized protein</fullName>
    </submittedName>
</protein>
<reference evidence="2" key="1">
    <citation type="journal article" date="2022" name="Mol. Ecol. Resour.">
        <title>The genomes of chicory, endive, great burdock and yacon provide insights into Asteraceae palaeo-polyploidization history and plant inulin production.</title>
        <authorList>
            <person name="Fan W."/>
            <person name="Wang S."/>
            <person name="Wang H."/>
            <person name="Wang A."/>
            <person name="Jiang F."/>
            <person name="Liu H."/>
            <person name="Zhao H."/>
            <person name="Xu D."/>
            <person name="Zhang Y."/>
        </authorList>
    </citation>
    <scope>NUCLEOTIDE SEQUENCE [LARGE SCALE GENOMIC DNA]</scope>
    <source>
        <strain evidence="2">cv. Yunnan</strain>
    </source>
</reference>
<reference evidence="1 2" key="2">
    <citation type="journal article" date="2022" name="Mol. Ecol. Resour.">
        <title>The genomes of chicory, endive, great burdock and yacon provide insights into Asteraceae paleo-polyploidization history and plant inulin production.</title>
        <authorList>
            <person name="Fan W."/>
            <person name="Wang S."/>
            <person name="Wang H."/>
            <person name="Wang A."/>
            <person name="Jiang F."/>
            <person name="Liu H."/>
            <person name="Zhao H."/>
            <person name="Xu D."/>
            <person name="Zhang Y."/>
        </authorList>
    </citation>
    <scope>NUCLEOTIDE SEQUENCE [LARGE SCALE GENOMIC DNA]</scope>
    <source>
        <strain evidence="2">cv. Yunnan</strain>
        <tissue evidence="1">Leaves</tissue>
    </source>
</reference>
<comment type="caution">
    <text evidence="1">The sequence shown here is derived from an EMBL/GenBank/DDBJ whole genome shotgun (WGS) entry which is preliminary data.</text>
</comment>
<accession>A0ACB9JAP9</accession>
<dbReference type="Proteomes" id="UP001056120">
    <property type="component" value="Linkage Group LG04"/>
</dbReference>
<organism evidence="1 2">
    <name type="scientific">Smallanthus sonchifolius</name>
    <dbReference type="NCBI Taxonomy" id="185202"/>
    <lineage>
        <taxon>Eukaryota</taxon>
        <taxon>Viridiplantae</taxon>
        <taxon>Streptophyta</taxon>
        <taxon>Embryophyta</taxon>
        <taxon>Tracheophyta</taxon>
        <taxon>Spermatophyta</taxon>
        <taxon>Magnoliopsida</taxon>
        <taxon>eudicotyledons</taxon>
        <taxon>Gunneridae</taxon>
        <taxon>Pentapetalae</taxon>
        <taxon>asterids</taxon>
        <taxon>campanulids</taxon>
        <taxon>Asterales</taxon>
        <taxon>Asteraceae</taxon>
        <taxon>Asteroideae</taxon>
        <taxon>Heliantheae alliance</taxon>
        <taxon>Millerieae</taxon>
        <taxon>Smallanthus</taxon>
    </lineage>
</organism>
<gene>
    <name evidence="1" type="ORF">L1987_11222</name>
</gene>
<proteinExistence type="predicted"/>
<dbReference type="EMBL" id="CM042021">
    <property type="protein sequence ID" value="KAI3817432.1"/>
    <property type="molecule type" value="Genomic_DNA"/>
</dbReference>